<name>A0AAD7B6I3_MYCRO</name>
<protein>
    <submittedName>
        <fullName evidence="2">Uncharacterized protein</fullName>
    </submittedName>
</protein>
<gene>
    <name evidence="2" type="ORF">B0H17DRAFT_1117507</name>
</gene>
<keyword evidence="3" id="KW-1185">Reference proteome</keyword>
<evidence type="ECO:0000313" key="2">
    <source>
        <dbReference type="EMBL" id="KAJ7611571.1"/>
    </source>
</evidence>
<feature type="region of interest" description="Disordered" evidence="1">
    <location>
        <begin position="1"/>
        <end position="59"/>
    </location>
</feature>
<accession>A0AAD7B6I3</accession>
<sequence>MHSPEKPPEHNILPKAGGPRVSPRHDTAGRSAKNPVGNVGGSPLNIVNPRHPGDPHPKPRLCCPSGHACDYIMSTLLTTCC</sequence>
<dbReference type="EMBL" id="JARKIE010000964">
    <property type="protein sequence ID" value="KAJ7611571.1"/>
    <property type="molecule type" value="Genomic_DNA"/>
</dbReference>
<organism evidence="2 3">
    <name type="scientific">Mycena rosella</name>
    <name type="common">Pink bonnet</name>
    <name type="synonym">Agaricus rosellus</name>
    <dbReference type="NCBI Taxonomy" id="1033263"/>
    <lineage>
        <taxon>Eukaryota</taxon>
        <taxon>Fungi</taxon>
        <taxon>Dikarya</taxon>
        <taxon>Basidiomycota</taxon>
        <taxon>Agaricomycotina</taxon>
        <taxon>Agaricomycetes</taxon>
        <taxon>Agaricomycetidae</taxon>
        <taxon>Agaricales</taxon>
        <taxon>Marasmiineae</taxon>
        <taxon>Mycenaceae</taxon>
        <taxon>Mycena</taxon>
    </lineage>
</organism>
<evidence type="ECO:0000256" key="1">
    <source>
        <dbReference type="SAM" id="MobiDB-lite"/>
    </source>
</evidence>
<evidence type="ECO:0000313" key="3">
    <source>
        <dbReference type="Proteomes" id="UP001221757"/>
    </source>
</evidence>
<proteinExistence type="predicted"/>
<reference evidence="2" key="1">
    <citation type="submission" date="2023-03" db="EMBL/GenBank/DDBJ databases">
        <title>Massive genome expansion in bonnet fungi (Mycena s.s.) driven by repeated elements and novel gene families across ecological guilds.</title>
        <authorList>
            <consortium name="Lawrence Berkeley National Laboratory"/>
            <person name="Harder C.B."/>
            <person name="Miyauchi S."/>
            <person name="Viragh M."/>
            <person name="Kuo A."/>
            <person name="Thoen E."/>
            <person name="Andreopoulos B."/>
            <person name="Lu D."/>
            <person name="Skrede I."/>
            <person name="Drula E."/>
            <person name="Henrissat B."/>
            <person name="Morin E."/>
            <person name="Kohler A."/>
            <person name="Barry K."/>
            <person name="LaButti K."/>
            <person name="Morin E."/>
            <person name="Salamov A."/>
            <person name="Lipzen A."/>
            <person name="Mereny Z."/>
            <person name="Hegedus B."/>
            <person name="Baldrian P."/>
            <person name="Stursova M."/>
            <person name="Weitz H."/>
            <person name="Taylor A."/>
            <person name="Grigoriev I.V."/>
            <person name="Nagy L.G."/>
            <person name="Martin F."/>
            <person name="Kauserud H."/>
        </authorList>
    </citation>
    <scope>NUCLEOTIDE SEQUENCE</scope>
    <source>
        <strain evidence="2">CBHHK067</strain>
    </source>
</reference>
<comment type="caution">
    <text evidence="2">The sequence shown here is derived from an EMBL/GenBank/DDBJ whole genome shotgun (WGS) entry which is preliminary data.</text>
</comment>
<dbReference type="AlphaFoldDB" id="A0AAD7B6I3"/>
<dbReference type="Proteomes" id="UP001221757">
    <property type="component" value="Unassembled WGS sequence"/>
</dbReference>